<proteinExistence type="predicted"/>
<feature type="transmembrane region" description="Helical" evidence="1">
    <location>
        <begin position="101"/>
        <end position="124"/>
    </location>
</feature>
<protein>
    <submittedName>
        <fullName evidence="2">Uncharacterized protein</fullName>
    </submittedName>
</protein>
<evidence type="ECO:0000256" key="1">
    <source>
        <dbReference type="SAM" id="Phobius"/>
    </source>
</evidence>
<keyword evidence="1" id="KW-1133">Transmembrane helix</keyword>
<dbReference type="EMBL" id="HBIV01048763">
    <property type="protein sequence ID" value="CAE0682061.1"/>
    <property type="molecule type" value="Transcribed_RNA"/>
</dbReference>
<dbReference type="AlphaFoldDB" id="A0A7S3ZG11"/>
<accession>A0A7S3ZG11</accession>
<gene>
    <name evidence="2" type="ORF">LGLO00237_LOCUS33849</name>
</gene>
<keyword evidence="1" id="KW-0472">Membrane</keyword>
<reference evidence="2" key="1">
    <citation type="submission" date="2021-01" db="EMBL/GenBank/DDBJ databases">
        <authorList>
            <person name="Corre E."/>
            <person name="Pelletier E."/>
            <person name="Niang G."/>
            <person name="Scheremetjew M."/>
            <person name="Finn R."/>
            <person name="Kale V."/>
            <person name="Holt S."/>
            <person name="Cochrane G."/>
            <person name="Meng A."/>
            <person name="Brown T."/>
            <person name="Cohen L."/>
        </authorList>
    </citation>
    <scope>NUCLEOTIDE SEQUENCE</scope>
    <source>
        <strain evidence="2">CCCM811</strain>
    </source>
</reference>
<name>A0A7S3ZG11_9EUKA</name>
<evidence type="ECO:0000313" key="2">
    <source>
        <dbReference type="EMBL" id="CAE0682061.1"/>
    </source>
</evidence>
<sequence>MKYPAVSTAAQPKNPALQNPSIHLYMHRKHEGTMRAFREQPAYIAAMKSMKALTLKQITVASHVLQINDEYFNDYCTQYVIVNAQQKCKTTFYTRRYPLRFLTYLLHVVLSFSLCSCASCILLVGRRR</sequence>
<organism evidence="2">
    <name type="scientific">Lotharella globosa</name>
    <dbReference type="NCBI Taxonomy" id="91324"/>
    <lineage>
        <taxon>Eukaryota</taxon>
        <taxon>Sar</taxon>
        <taxon>Rhizaria</taxon>
        <taxon>Cercozoa</taxon>
        <taxon>Chlorarachniophyceae</taxon>
        <taxon>Lotharella</taxon>
    </lineage>
</organism>
<keyword evidence="1" id="KW-0812">Transmembrane</keyword>